<dbReference type="PANTHER" id="PTHR24342:SF12">
    <property type="entry name" value="DEATH-ASSOCIATED PROTEIN KINASE RELATED"/>
    <property type="match status" value="1"/>
</dbReference>
<dbReference type="SUPFAM" id="SSF56112">
    <property type="entry name" value="Protein kinase-like (PK-like)"/>
    <property type="match status" value="1"/>
</dbReference>
<evidence type="ECO:0000256" key="1">
    <source>
        <dbReference type="ARBA" id="ARBA00022527"/>
    </source>
</evidence>
<dbReference type="PROSITE" id="PS00108">
    <property type="entry name" value="PROTEIN_KINASE_ST"/>
    <property type="match status" value="1"/>
</dbReference>
<dbReference type="GO" id="GO:0004674">
    <property type="term" value="F:protein serine/threonine kinase activity"/>
    <property type="evidence" value="ECO:0007669"/>
    <property type="project" value="UniProtKB-KW"/>
</dbReference>
<dbReference type="GO" id="GO:0005634">
    <property type="term" value="C:nucleus"/>
    <property type="evidence" value="ECO:0007669"/>
    <property type="project" value="TreeGrafter"/>
</dbReference>
<keyword evidence="5" id="KW-0067">ATP-binding</keyword>
<dbReference type="InterPro" id="IPR000719">
    <property type="entry name" value="Prot_kinase_dom"/>
</dbReference>
<dbReference type="GO" id="GO:0043065">
    <property type="term" value="P:positive regulation of apoptotic process"/>
    <property type="evidence" value="ECO:0007669"/>
    <property type="project" value="TreeGrafter"/>
</dbReference>
<gene>
    <name evidence="7" type="ORF">TR93858</name>
</gene>
<dbReference type="Pfam" id="PF00069">
    <property type="entry name" value="Pkinase"/>
    <property type="match status" value="1"/>
</dbReference>
<sequence length="643" mass="70966">MCDGRSKRFCLDYAKRSKSVTLVTDSWRAFYRSEGETIGRGGTGKVFLARPIDDSSQSHKIFNYQKVNEVTVPFSGTFGEVFEVINPIVPGKSLAVKLIRRFRGGRDSIEKIRKEIMLMKKLQSSHNDLTGANVPNSACPLLISVHEDLTEVAIVMEFAKGGSLFDLCCERYSTQNACLFGDVSPRCAISKPPIPPSRRRSPVVGDSHCPHAPCPLPESYIASVIEKISSALMYMHEKAKIVHLDIKAENILLREPFPSSDVFITDFGLASVLTDTKPHRELAGTPDYTAPEVISYDPVSFATDMWSVGVLAYFLLTGVSPFLADSKALTLSNITQMKIDYPDHLFAHVSPEAVHFIQALIKRRPRDRLSAAQCRQHPWIQSNLADNSVTLNGVSLQSVVESNPEDLIDPQLTTTAAAVDEPMPQQAIPHTSAPLTLALPLVRQSQVCQRVEAVLTSCLRGSPPVGINQEALEHHFRLTTTRDFCNSKRKLTKSGSSNNDARLRILGRRGASESRVLPCTLTKVDEKEAERKNPPPDHRPRLLFDYPLTGLDLFLRSVLYYGLQKTQHSPVVFPATAGAAVGSCGDFVPRSSFLNYSPITSTAFLDLAAPRLRLEVLPQAADTANQLLSEETRPREEAPVPQV</sequence>
<dbReference type="PROSITE" id="PS50011">
    <property type="entry name" value="PROTEIN_KINASE_DOM"/>
    <property type="match status" value="1"/>
</dbReference>
<keyword evidence="1" id="KW-0723">Serine/threonine-protein kinase</keyword>
<evidence type="ECO:0000256" key="3">
    <source>
        <dbReference type="ARBA" id="ARBA00022741"/>
    </source>
</evidence>
<reference evidence="7" key="1">
    <citation type="submission" date="2016-01" db="EMBL/GenBank/DDBJ databases">
        <title>Reference transcriptome for the parasite Schistocephalus solidus: insights into the molecular evolution of parasitism.</title>
        <authorList>
            <person name="Hebert F.O."/>
            <person name="Grambauer S."/>
            <person name="Barber I."/>
            <person name="Landry C.R."/>
            <person name="Aubin-Horth N."/>
        </authorList>
    </citation>
    <scope>NUCLEOTIDE SEQUENCE</scope>
</reference>
<dbReference type="SMART" id="SM00220">
    <property type="entry name" value="S_TKc"/>
    <property type="match status" value="1"/>
</dbReference>
<dbReference type="PANTHER" id="PTHR24342">
    <property type="entry name" value="SERINE/THREONINE-PROTEIN KINASE 17"/>
    <property type="match status" value="1"/>
</dbReference>
<keyword evidence="3" id="KW-0547">Nucleotide-binding</keyword>
<name>A0A0X3P925_SCHSO</name>
<dbReference type="Gene3D" id="1.10.510.10">
    <property type="entry name" value="Transferase(Phosphotransferase) domain 1"/>
    <property type="match status" value="2"/>
</dbReference>
<evidence type="ECO:0000313" key="7">
    <source>
        <dbReference type="EMBL" id="JAP43676.1"/>
    </source>
</evidence>
<dbReference type="AlphaFoldDB" id="A0A0X3P925"/>
<dbReference type="InterPro" id="IPR011009">
    <property type="entry name" value="Kinase-like_dom_sf"/>
</dbReference>
<evidence type="ECO:0000259" key="6">
    <source>
        <dbReference type="PROSITE" id="PS50011"/>
    </source>
</evidence>
<evidence type="ECO:0000256" key="5">
    <source>
        <dbReference type="ARBA" id="ARBA00022840"/>
    </source>
</evidence>
<proteinExistence type="predicted"/>
<feature type="domain" description="Protein kinase" evidence="6">
    <location>
        <begin position="32"/>
        <end position="380"/>
    </location>
</feature>
<dbReference type="GO" id="GO:0035556">
    <property type="term" value="P:intracellular signal transduction"/>
    <property type="evidence" value="ECO:0007669"/>
    <property type="project" value="TreeGrafter"/>
</dbReference>
<accession>A0A0X3P925</accession>
<keyword evidence="4" id="KW-0418">Kinase</keyword>
<dbReference type="InterPro" id="IPR008271">
    <property type="entry name" value="Ser/Thr_kinase_AS"/>
</dbReference>
<evidence type="ECO:0000256" key="4">
    <source>
        <dbReference type="ARBA" id="ARBA00022777"/>
    </source>
</evidence>
<dbReference type="GO" id="GO:0005524">
    <property type="term" value="F:ATP binding"/>
    <property type="evidence" value="ECO:0007669"/>
    <property type="project" value="UniProtKB-KW"/>
</dbReference>
<protein>
    <recommendedName>
        <fullName evidence="6">Protein kinase domain-containing protein</fullName>
    </recommendedName>
</protein>
<organism evidence="7">
    <name type="scientific">Schistocephalus solidus</name>
    <name type="common">Tapeworm</name>
    <dbReference type="NCBI Taxonomy" id="70667"/>
    <lineage>
        <taxon>Eukaryota</taxon>
        <taxon>Metazoa</taxon>
        <taxon>Spiralia</taxon>
        <taxon>Lophotrochozoa</taxon>
        <taxon>Platyhelminthes</taxon>
        <taxon>Cestoda</taxon>
        <taxon>Eucestoda</taxon>
        <taxon>Diphyllobothriidea</taxon>
        <taxon>Diphyllobothriidae</taxon>
        <taxon>Schistocephalus</taxon>
    </lineage>
</organism>
<evidence type="ECO:0000256" key="2">
    <source>
        <dbReference type="ARBA" id="ARBA00022679"/>
    </source>
</evidence>
<keyword evidence="2" id="KW-0808">Transferase</keyword>
<dbReference type="EMBL" id="GEEE01019549">
    <property type="protein sequence ID" value="JAP43676.1"/>
    <property type="molecule type" value="Transcribed_RNA"/>
</dbReference>